<dbReference type="EMBL" id="JADXDR010000042">
    <property type="protein sequence ID" value="KAI7843169.1"/>
    <property type="molecule type" value="Genomic_DNA"/>
</dbReference>
<accession>A0AAD5H3Q4</accession>
<dbReference type="SUPFAM" id="SSF53756">
    <property type="entry name" value="UDP-Glycosyltransferase/glycogen phosphorylase"/>
    <property type="match status" value="1"/>
</dbReference>
<gene>
    <name evidence="2" type="ORF">COHA_003153</name>
</gene>
<evidence type="ECO:0000256" key="1">
    <source>
        <dbReference type="SAM" id="MobiDB-lite"/>
    </source>
</evidence>
<feature type="region of interest" description="Disordered" evidence="1">
    <location>
        <begin position="142"/>
        <end position="165"/>
    </location>
</feature>
<dbReference type="Gene3D" id="3.40.50.2000">
    <property type="entry name" value="Glycogen Phosphorylase B"/>
    <property type="match status" value="1"/>
</dbReference>
<dbReference type="AlphaFoldDB" id="A0AAD5H3Q4"/>
<evidence type="ECO:0000313" key="2">
    <source>
        <dbReference type="EMBL" id="KAI7843169.1"/>
    </source>
</evidence>
<proteinExistence type="predicted"/>
<evidence type="ECO:0000313" key="3">
    <source>
        <dbReference type="Proteomes" id="UP001205105"/>
    </source>
</evidence>
<evidence type="ECO:0008006" key="4">
    <source>
        <dbReference type="Google" id="ProtNLM"/>
    </source>
</evidence>
<dbReference type="Proteomes" id="UP001205105">
    <property type="component" value="Unassembled WGS sequence"/>
</dbReference>
<organism evidence="2 3">
    <name type="scientific">Chlorella ohadii</name>
    <dbReference type="NCBI Taxonomy" id="2649997"/>
    <lineage>
        <taxon>Eukaryota</taxon>
        <taxon>Viridiplantae</taxon>
        <taxon>Chlorophyta</taxon>
        <taxon>core chlorophytes</taxon>
        <taxon>Trebouxiophyceae</taxon>
        <taxon>Chlorellales</taxon>
        <taxon>Chlorellaceae</taxon>
        <taxon>Chlorella clade</taxon>
        <taxon>Chlorella</taxon>
    </lineage>
</organism>
<dbReference type="PANTHER" id="PTHR46656:SF3">
    <property type="entry name" value="PUTATIVE-RELATED"/>
    <property type="match status" value="1"/>
</dbReference>
<sequence>MAALAAQVPNTTLIHEVQGVEDPRTFVHNGAPYVLATLHLLGEETPQQRIARGRKRLWSDAGMPLFNYMAVLRLNPALDAVESGVVLRCEALNNTRQKNFMPLQLASGELYMVTDVQPLTVVQPDLKTGACKVVYKEGSQAASTPRSGSVSRSSLAGGTGGAGSTGGSPMATFNGAAAFAGVLGGGHVHGGSPFVHFGGDLYLSVVHHKRHLPYGGNYIHHLALLRATPGRFRVDWLSEPFRLPDRPGAKPLALDVQFAPSLTLHEDELLIGIGVGDCHSELVRVPAFRARLASWLHSGMGTQLGSGPALQLPLAQAQPAAYPGQQPAGLAGPRRSLSLVRWEAPVFSDTQEQWAAAAAAIGSRWAADPAVNATARLVLRHLDRPEAGWGTLRDVGGLPVIDSNQQNGFIPDVAISHAGADGLTRAVARAWVPWLPALGFSLDNTTAQLLRRHTAKVLVPTAFHRASLVRSLGLPPDRVAVLPQPQAGEGNLCPPHFVRSGGSKPDRETLAHVLGQQAGELRSFVFLHQAPATWQYGAELVLDAFTAAWSAADNVSLVLSLLPPADEDEESPGASWAAYLDTIQQRVDALFRKQGAPHVVLVTRLPRLGRWEERLLQVADAAVLPYLGGSAGRELLLAASCGKAVVTTAGGPAADVLPGNTSAWLVPARPVRCRSAELPAGEGRETQPARVPLGCLQVQPSDLAAAMQRAWKDAAGGRQRGAAAREAAQHWVKHTAGWDSLAQQLWRHVHSLLPAGCPGCVGCLHKAPLNIFNPS</sequence>
<name>A0AAD5H3Q4_9CHLO</name>
<feature type="compositionally biased region" description="Low complexity" evidence="1">
    <location>
        <begin position="143"/>
        <end position="156"/>
    </location>
</feature>
<reference evidence="2" key="1">
    <citation type="submission" date="2020-11" db="EMBL/GenBank/DDBJ databases">
        <title>Chlorella ohadii genome sequencing and assembly.</title>
        <authorList>
            <person name="Murik O."/>
            <person name="Treves H."/>
            <person name="Kedem I."/>
            <person name="Shotland Y."/>
            <person name="Kaplan A."/>
        </authorList>
    </citation>
    <scope>NUCLEOTIDE SEQUENCE</scope>
    <source>
        <strain evidence="2">1</strain>
    </source>
</reference>
<protein>
    <recommendedName>
        <fullName evidence="4">Glycosyltransferase</fullName>
    </recommendedName>
</protein>
<comment type="caution">
    <text evidence="2">The sequence shown here is derived from an EMBL/GenBank/DDBJ whole genome shotgun (WGS) entry which is preliminary data.</text>
</comment>
<dbReference type="PANTHER" id="PTHR46656">
    <property type="entry name" value="PUTATIVE-RELATED"/>
    <property type="match status" value="1"/>
</dbReference>
<keyword evidence="3" id="KW-1185">Reference proteome</keyword>